<reference evidence="2" key="1">
    <citation type="journal article" date="2011" name="PLoS Genet.">
        <title>Genomic analysis of the necrotrophic fungal pathogens Sclerotinia sclerotiorum and Botrytis cinerea.</title>
        <authorList>
            <person name="Amselem J."/>
            <person name="Cuomo C.A."/>
            <person name="van Kan J.A."/>
            <person name="Viaud M."/>
            <person name="Benito E.P."/>
            <person name="Couloux A."/>
            <person name="Coutinho P.M."/>
            <person name="de Vries R.P."/>
            <person name="Dyer P.S."/>
            <person name="Fillinger S."/>
            <person name="Fournier E."/>
            <person name="Gout L."/>
            <person name="Hahn M."/>
            <person name="Kohn L."/>
            <person name="Lapalu N."/>
            <person name="Plummer K.M."/>
            <person name="Pradier J.M."/>
            <person name="Quevillon E."/>
            <person name="Sharon A."/>
            <person name="Simon A."/>
            <person name="ten Have A."/>
            <person name="Tudzynski B."/>
            <person name="Tudzynski P."/>
            <person name="Wincker P."/>
            <person name="Andrew M."/>
            <person name="Anthouard V."/>
            <person name="Beever R.E."/>
            <person name="Beffa R."/>
            <person name="Benoit I."/>
            <person name="Bouzid O."/>
            <person name="Brault B."/>
            <person name="Chen Z."/>
            <person name="Choquer M."/>
            <person name="Collemare J."/>
            <person name="Cotton P."/>
            <person name="Danchin E.G."/>
            <person name="Da Silva C."/>
            <person name="Gautier A."/>
            <person name="Giraud C."/>
            <person name="Giraud T."/>
            <person name="Gonzalez C."/>
            <person name="Grossetete S."/>
            <person name="Guldener U."/>
            <person name="Henrissat B."/>
            <person name="Howlett B.J."/>
            <person name="Kodira C."/>
            <person name="Kretschmer M."/>
            <person name="Lappartient A."/>
            <person name="Leroch M."/>
            <person name="Levis C."/>
            <person name="Mauceli E."/>
            <person name="Neuveglise C."/>
            <person name="Oeser B."/>
            <person name="Pearson M."/>
            <person name="Poulain J."/>
            <person name="Poussereau N."/>
            <person name="Quesneville H."/>
            <person name="Rascle C."/>
            <person name="Schumacher J."/>
            <person name="Segurens B."/>
            <person name="Sexton A."/>
            <person name="Silva E."/>
            <person name="Sirven C."/>
            <person name="Soanes D.M."/>
            <person name="Talbot N.J."/>
            <person name="Templeton M."/>
            <person name="Yandava C."/>
            <person name="Yarden O."/>
            <person name="Zeng Q."/>
            <person name="Rollins J.A."/>
            <person name="Lebrun M.H."/>
            <person name="Dickman M."/>
        </authorList>
    </citation>
    <scope>NUCLEOTIDE SEQUENCE [LARGE SCALE GENOMIC DNA]</scope>
    <source>
        <strain evidence="2">ATCC 18683 / 1980 / Ss-1</strain>
    </source>
</reference>
<dbReference type="GeneID" id="5492981"/>
<keyword evidence="2" id="KW-1185">Reference proteome</keyword>
<dbReference type="EMBL" id="CH476623">
    <property type="protein sequence ID" value="EDN99306.1"/>
    <property type="molecule type" value="Genomic_DNA"/>
</dbReference>
<evidence type="ECO:0000313" key="1">
    <source>
        <dbReference type="EMBL" id="EDN99306.1"/>
    </source>
</evidence>
<gene>
    <name evidence="1" type="ORF">SS1G_02158</name>
</gene>
<accession>A7EA28</accession>
<dbReference type="Proteomes" id="UP000001312">
    <property type="component" value="Unassembled WGS sequence"/>
</dbReference>
<dbReference type="AlphaFoldDB" id="A7EA28"/>
<dbReference type="RefSeq" id="XP_001595944.1">
    <property type="nucleotide sequence ID" value="XM_001595894.1"/>
</dbReference>
<dbReference type="HOGENOM" id="CLU_2623468_0_0_1"/>
<evidence type="ECO:0000313" key="2">
    <source>
        <dbReference type="Proteomes" id="UP000001312"/>
    </source>
</evidence>
<protein>
    <submittedName>
        <fullName evidence="1">Uncharacterized protein</fullName>
    </submittedName>
</protein>
<organism evidence="1 2">
    <name type="scientific">Sclerotinia sclerotiorum (strain ATCC 18683 / 1980 / Ss-1)</name>
    <name type="common">White mold</name>
    <name type="synonym">Whetzelinia sclerotiorum</name>
    <dbReference type="NCBI Taxonomy" id="665079"/>
    <lineage>
        <taxon>Eukaryota</taxon>
        <taxon>Fungi</taxon>
        <taxon>Dikarya</taxon>
        <taxon>Ascomycota</taxon>
        <taxon>Pezizomycotina</taxon>
        <taxon>Leotiomycetes</taxon>
        <taxon>Helotiales</taxon>
        <taxon>Sclerotiniaceae</taxon>
        <taxon>Sclerotinia</taxon>
    </lineage>
</organism>
<proteinExistence type="predicted"/>
<sequence>MASLNKTWGDPNNYELYFHESTLILVFSWRRKPHYDPVLFKVIQRAESVLELSWICGAMSTRINAQVMTKPQQALRSS</sequence>
<name>A7EA28_SCLS1</name>
<dbReference type="InParanoid" id="A7EA28"/>
<dbReference type="KEGG" id="ssl:SS1G_02158"/>